<name>A0AC34GU07_9BILA</name>
<reference evidence="2" key="1">
    <citation type="submission" date="2022-11" db="UniProtKB">
        <authorList>
            <consortium name="WormBaseParasite"/>
        </authorList>
    </citation>
    <scope>IDENTIFICATION</scope>
</reference>
<organism evidence="1 2">
    <name type="scientific">Panagrolaimus sp. ES5</name>
    <dbReference type="NCBI Taxonomy" id="591445"/>
    <lineage>
        <taxon>Eukaryota</taxon>
        <taxon>Metazoa</taxon>
        <taxon>Ecdysozoa</taxon>
        <taxon>Nematoda</taxon>
        <taxon>Chromadorea</taxon>
        <taxon>Rhabditida</taxon>
        <taxon>Tylenchina</taxon>
        <taxon>Panagrolaimomorpha</taxon>
        <taxon>Panagrolaimoidea</taxon>
        <taxon>Panagrolaimidae</taxon>
        <taxon>Panagrolaimus</taxon>
    </lineage>
</organism>
<evidence type="ECO:0000313" key="2">
    <source>
        <dbReference type="WBParaSite" id="ES5_v2.g8065.t1"/>
    </source>
</evidence>
<accession>A0AC34GU07</accession>
<dbReference type="WBParaSite" id="ES5_v2.g8065.t1">
    <property type="protein sequence ID" value="ES5_v2.g8065.t1"/>
    <property type="gene ID" value="ES5_v2.g8065"/>
</dbReference>
<dbReference type="Proteomes" id="UP000887579">
    <property type="component" value="Unplaced"/>
</dbReference>
<proteinExistence type="predicted"/>
<evidence type="ECO:0000313" key="1">
    <source>
        <dbReference type="Proteomes" id="UP000887579"/>
    </source>
</evidence>
<protein>
    <submittedName>
        <fullName evidence="2">Lysophospholipid acyltransferase 7</fullName>
    </submittedName>
</protein>
<sequence>MEISRSNWREQYPFFSKIEGDLIYGLLLLFCAAIATFLRKRTSLAFRRQYEGIIGILITVLVSKTLLLYSLVIVCAHLAIYKHVQNPKSLTNISFYGTFSYLAFLRIAHYVGLPKLEFITNAIQLIMTLRVIGLSYEIADTREAKNETKETNSKREKRFITEPTTFEAFNYLYSFTGLFTGPYYSYQTYHDALHSEFLTKISVRWMIMKKMQTLSWSLPMLILFYILSPLEMLKSEKVNEYNFFTLILLSSLAFVYLRMRIYTAWMIAESICICSGIGIYPLHCNSSTGYGPRNLEKLREESGSLDVEYDSETINNLDIPHVECSDGFRSGMRAWNKTVQFWLANFVYKRTNKSWRMPYTMFISAFWHGIHPGYFLSFLTIPLCTFAEDLLFKVVKPNAETNKRPFYFELIWRFIRTKGFELMACGFLLLSWTDTVRLWNGVYWWLHFTMIFVALGSYLALLFKRKYKKTD</sequence>